<protein>
    <submittedName>
        <fullName evidence="1">Uncharacterized protein</fullName>
    </submittedName>
</protein>
<evidence type="ECO:0000313" key="1">
    <source>
        <dbReference type="EMBL" id="TMQ75205.1"/>
    </source>
</evidence>
<sequence length="42" mass="4665">MAEAIARNDFCAAQVKKLANLSHGRFYRAKLDDAARLLCCLP</sequence>
<dbReference type="EMBL" id="SWAD01000112">
    <property type="protein sequence ID" value="TMQ75205.1"/>
    <property type="molecule type" value="Genomic_DNA"/>
</dbReference>
<name>A0A5S4EJ14_9PROT</name>
<comment type="caution">
    <text evidence="1">The sequence shown here is derived from an EMBL/GenBank/DDBJ whole genome shotgun (WGS) entry which is preliminary data.</text>
</comment>
<dbReference type="Proteomes" id="UP000306324">
    <property type="component" value="Unassembled WGS sequence"/>
</dbReference>
<gene>
    <name evidence="1" type="ORF">ACCUM_1803</name>
</gene>
<evidence type="ECO:0000313" key="2">
    <source>
        <dbReference type="Proteomes" id="UP000306324"/>
    </source>
</evidence>
<accession>A0A5S4EJ14</accession>
<reference evidence="1 2" key="1">
    <citation type="submission" date="2019-04" db="EMBL/GenBank/DDBJ databases">
        <title>A novel phosphate-accumulating bacterium identified in bioreactor for phosphate removal from wastewater.</title>
        <authorList>
            <person name="Kotlyarov R.Y."/>
            <person name="Beletsky A.V."/>
            <person name="Kallistova A.Y."/>
            <person name="Dorofeev A.G."/>
            <person name="Nikolaev Y.Y."/>
            <person name="Pimenov N.V."/>
            <person name="Ravin N.V."/>
            <person name="Mardanov A.V."/>
        </authorList>
    </citation>
    <scope>NUCLEOTIDE SEQUENCE [LARGE SCALE GENOMIC DNA]</scope>
    <source>
        <strain evidence="1 2">Bin19</strain>
    </source>
</reference>
<organism evidence="1 2">
    <name type="scientific">Candidatus Accumulibacter phosphatis</name>
    <dbReference type="NCBI Taxonomy" id="327160"/>
    <lineage>
        <taxon>Bacteria</taxon>
        <taxon>Pseudomonadati</taxon>
        <taxon>Pseudomonadota</taxon>
        <taxon>Betaproteobacteria</taxon>
        <taxon>Candidatus Accumulibacter</taxon>
    </lineage>
</organism>
<dbReference type="AlphaFoldDB" id="A0A5S4EJ14"/>
<proteinExistence type="predicted"/>
<keyword evidence="2" id="KW-1185">Reference proteome</keyword>